<dbReference type="Proteomes" id="UP000051096">
    <property type="component" value="Unassembled WGS sequence"/>
</dbReference>
<dbReference type="Gene3D" id="1.10.10.60">
    <property type="entry name" value="Homeodomain-like"/>
    <property type="match status" value="1"/>
</dbReference>
<gene>
    <name evidence="2" type="ORF">AMJ87_13975</name>
</gene>
<dbReference type="Pfam" id="PF01797">
    <property type="entry name" value="Y1_Tnp"/>
    <property type="match status" value="1"/>
</dbReference>
<dbReference type="SUPFAM" id="SSF143422">
    <property type="entry name" value="Transposase IS200-like"/>
    <property type="match status" value="1"/>
</dbReference>
<dbReference type="Gene3D" id="3.30.70.1290">
    <property type="entry name" value="Transposase IS200-like"/>
    <property type="match status" value="1"/>
</dbReference>
<dbReference type="AlphaFoldDB" id="A0A0S8G3E0"/>
<organism evidence="2 3">
    <name type="scientific">candidate division WOR_3 bacterium SM23_60</name>
    <dbReference type="NCBI Taxonomy" id="1703780"/>
    <lineage>
        <taxon>Bacteria</taxon>
        <taxon>Bacteria division WOR-3</taxon>
    </lineage>
</organism>
<dbReference type="EMBL" id="LJUO01000242">
    <property type="protein sequence ID" value="KPK67074.1"/>
    <property type="molecule type" value="Genomic_DNA"/>
</dbReference>
<sequence>MARPLRIEFPFAVYHITSRGNAKQHIFLDDHDRRDFLRILNVVTKRFNWVHYAYCLMNNHYHLVTETPDANLSKGMRQLNGEYAQLFNWWHKRIGHVFQGRYKAILVEKETYLLEVCRYVVLNPVRARFVLTPQDWRWSSYHATVGNARSIENLAVGQLLKRFSTHNDQACRAYVEFVHDGIGQDSLWDAVKGQLVLGGAEYVRSIRKELKNKKEVSEIPKIQRYVDRPSLEEMFGKGKYGNAHIIRDDIMKAYHYGYTMREIAERLGIHYSTVSRMIRRAEKNV</sequence>
<evidence type="ECO:0000313" key="3">
    <source>
        <dbReference type="Proteomes" id="UP000051096"/>
    </source>
</evidence>
<dbReference type="InterPro" id="IPR009057">
    <property type="entry name" value="Homeodomain-like_sf"/>
</dbReference>
<accession>A0A0S8G3E0</accession>
<dbReference type="SUPFAM" id="SSF46689">
    <property type="entry name" value="Homeodomain-like"/>
    <property type="match status" value="1"/>
</dbReference>
<dbReference type="InterPro" id="IPR036515">
    <property type="entry name" value="Transposase_17_sf"/>
</dbReference>
<dbReference type="GO" id="GO:0006313">
    <property type="term" value="P:DNA transposition"/>
    <property type="evidence" value="ECO:0007669"/>
    <property type="project" value="InterPro"/>
</dbReference>
<comment type="caution">
    <text evidence="2">The sequence shown here is derived from an EMBL/GenBank/DDBJ whole genome shotgun (WGS) entry which is preliminary data.</text>
</comment>
<dbReference type="GO" id="GO:0004803">
    <property type="term" value="F:transposase activity"/>
    <property type="evidence" value="ECO:0007669"/>
    <property type="project" value="InterPro"/>
</dbReference>
<dbReference type="SMART" id="SM01321">
    <property type="entry name" value="Y1_Tnp"/>
    <property type="match status" value="1"/>
</dbReference>
<dbReference type="InterPro" id="IPR002686">
    <property type="entry name" value="Transposase_17"/>
</dbReference>
<evidence type="ECO:0000259" key="1">
    <source>
        <dbReference type="SMART" id="SM01321"/>
    </source>
</evidence>
<reference evidence="2 3" key="1">
    <citation type="journal article" date="2015" name="Microbiome">
        <title>Genomic resolution of linkages in carbon, nitrogen, and sulfur cycling among widespread estuary sediment bacteria.</title>
        <authorList>
            <person name="Baker B.J."/>
            <person name="Lazar C.S."/>
            <person name="Teske A.P."/>
            <person name="Dick G.J."/>
        </authorList>
    </citation>
    <scope>NUCLEOTIDE SEQUENCE [LARGE SCALE GENOMIC DNA]</scope>
    <source>
        <strain evidence="2">SM23_60</strain>
    </source>
</reference>
<feature type="domain" description="Transposase IS200-like" evidence="1">
    <location>
        <begin position="9"/>
        <end position="123"/>
    </location>
</feature>
<protein>
    <recommendedName>
        <fullName evidence="1">Transposase IS200-like domain-containing protein</fullName>
    </recommendedName>
</protein>
<proteinExistence type="predicted"/>
<dbReference type="InterPro" id="IPR025246">
    <property type="entry name" value="IS30-like_HTH"/>
</dbReference>
<dbReference type="GO" id="GO:0003677">
    <property type="term" value="F:DNA binding"/>
    <property type="evidence" value="ECO:0007669"/>
    <property type="project" value="InterPro"/>
</dbReference>
<dbReference type="PANTHER" id="PTHR34322:SF2">
    <property type="entry name" value="TRANSPOSASE IS200-LIKE DOMAIN-CONTAINING PROTEIN"/>
    <property type="match status" value="1"/>
</dbReference>
<dbReference type="PANTHER" id="PTHR34322">
    <property type="entry name" value="TRANSPOSASE, Y1_TNP DOMAIN-CONTAINING"/>
    <property type="match status" value="1"/>
</dbReference>
<dbReference type="PATRIC" id="fig|1703780.3.peg.132"/>
<name>A0A0S8G3E0_UNCW3</name>
<dbReference type="Pfam" id="PF13936">
    <property type="entry name" value="HTH_38"/>
    <property type="match status" value="1"/>
</dbReference>
<evidence type="ECO:0000313" key="2">
    <source>
        <dbReference type="EMBL" id="KPK67074.1"/>
    </source>
</evidence>